<dbReference type="Proteomes" id="UP000199611">
    <property type="component" value="Unassembled WGS sequence"/>
</dbReference>
<evidence type="ECO:0008006" key="4">
    <source>
        <dbReference type="Google" id="ProtNLM"/>
    </source>
</evidence>
<evidence type="ECO:0000313" key="2">
    <source>
        <dbReference type="EMBL" id="SFM41055.1"/>
    </source>
</evidence>
<reference evidence="2 3" key="1">
    <citation type="submission" date="2016-10" db="EMBL/GenBank/DDBJ databases">
        <authorList>
            <person name="de Groot N.N."/>
        </authorList>
    </citation>
    <scope>NUCLEOTIDE SEQUENCE [LARGE SCALE GENOMIC DNA]</scope>
    <source>
        <strain evidence="2 3">DSM 9990</strain>
    </source>
</reference>
<keyword evidence="3" id="KW-1185">Reference proteome</keyword>
<name>A0A1I4QMX6_9BACT</name>
<sequence length="512" mass="57875">MSSEEKHVKDIAFEEENNNEEDQTSGAEPDEFDEFVRALDERIETLLRPVDQDGDVHLREDEESVPGDAEKEIGLEPPERQEDEVDLNELIEKMHIAYLALEWEFSHANLEKLESSIADIEKAVKLNDHALRISKILSQLIELFYQGERFVNLKSMELLKDAIQGLSKTVKREAITPEIVKSIDALEKNFQDLMSEVTPPALEKPAVVEQKEAIVEKTIEVVKPEVPVEEAVYSREVSIPPDIQPIMESLSGIRAGIEKTTGNLQRLCTKLAKKPSLRALNDYLSRLEKSYRFHLEKLSRFEDELSVVLSQGFAGGQQEKAAFQEEHGLSGQLPSEHPEKKAGPVVYEGDEIPEEYKKVFLTQIMGLYYFLPAQAVVRIAHASRKKMETILSRGYATLKDFKPFLRNIKTYLIGKWGDLSTQELKRLRFRPVDVGKPLDLGNTLQAVGGDAILLSFDYGNFIIFVDAVLSKEALDVERLEVHPEETDIAGYANAGGRRGVPVLSDKLFKKFL</sequence>
<feature type="compositionally biased region" description="Acidic residues" evidence="1">
    <location>
        <begin position="13"/>
        <end position="33"/>
    </location>
</feature>
<feature type="compositionally biased region" description="Basic and acidic residues" evidence="1">
    <location>
        <begin position="47"/>
        <end position="60"/>
    </location>
</feature>
<feature type="region of interest" description="Disordered" evidence="1">
    <location>
        <begin position="47"/>
        <end position="71"/>
    </location>
</feature>
<dbReference type="STRING" id="39841.SAMN05660836_00107"/>
<dbReference type="OrthoDB" id="9897262at2"/>
<evidence type="ECO:0000256" key="1">
    <source>
        <dbReference type="SAM" id="MobiDB-lite"/>
    </source>
</evidence>
<accession>A0A1I4QMX6</accession>
<dbReference type="RefSeq" id="WP_093392608.1">
    <property type="nucleotide sequence ID" value="NZ_FOUU01000001.1"/>
</dbReference>
<proteinExistence type="predicted"/>
<organism evidence="2 3">
    <name type="scientific">Thermodesulforhabdus norvegica</name>
    <dbReference type="NCBI Taxonomy" id="39841"/>
    <lineage>
        <taxon>Bacteria</taxon>
        <taxon>Pseudomonadati</taxon>
        <taxon>Thermodesulfobacteriota</taxon>
        <taxon>Syntrophobacteria</taxon>
        <taxon>Syntrophobacterales</taxon>
        <taxon>Thermodesulforhabdaceae</taxon>
        <taxon>Thermodesulforhabdus</taxon>
    </lineage>
</organism>
<feature type="compositionally biased region" description="Basic and acidic residues" evidence="1">
    <location>
        <begin position="1"/>
        <end position="12"/>
    </location>
</feature>
<feature type="region of interest" description="Disordered" evidence="1">
    <location>
        <begin position="1"/>
        <end position="33"/>
    </location>
</feature>
<dbReference type="AlphaFoldDB" id="A0A1I4QMX6"/>
<gene>
    <name evidence="2" type="ORF">SAMN05660836_00107</name>
</gene>
<dbReference type="EMBL" id="FOUU01000001">
    <property type="protein sequence ID" value="SFM41055.1"/>
    <property type="molecule type" value="Genomic_DNA"/>
</dbReference>
<protein>
    <recommendedName>
        <fullName evidence="4">CheW-like domain-containing protein</fullName>
    </recommendedName>
</protein>
<evidence type="ECO:0000313" key="3">
    <source>
        <dbReference type="Proteomes" id="UP000199611"/>
    </source>
</evidence>